<comment type="subunit">
    <text evidence="8">The Tol-Pal system is composed of five core proteins: the inner membrane proteins TolA, TolQ and TolR, the periplasmic protein TolB and the outer membrane protein Pal. They form a network linking the inner and outer membranes and the peptidoglycan layer.</text>
</comment>
<evidence type="ECO:0000256" key="1">
    <source>
        <dbReference type="ARBA" id="ARBA00022618"/>
    </source>
</evidence>
<feature type="domain" description="OmpA-like" evidence="9">
    <location>
        <begin position="78"/>
        <end position="195"/>
    </location>
</feature>
<dbReference type="RefSeq" id="WP_090202747.1">
    <property type="nucleotide sequence ID" value="NZ_FOFO01000002.1"/>
</dbReference>
<keyword evidence="11" id="KW-1185">Reference proteome</keyword>
<evidence type="ECO:0000256" key="4">
    <source>
        <dbReference type="ARBA" id="ARBA00023139"/>
    </source>
</evidence>
<comment type="function">
    <text evidence="8">Part of the Tol-Pal system, which plays a role in outer membrane invagination during cell division and is important for maintaining outer membrane integrity.</text>
</comment>
<dbReference type="STRING" id="867345.SAMN05421693_10260"/>
<evidence type="ECO:0000259" key="9">
    <source>
        <dbReference type="PROSITE" id="PS51123"/>
    </source>
</evidence>
<organism evidence="10 11">
    <name type="scientific">Ectothiorhodospira magna</name>
    <dbReference type="NCBI Taxonomy" id="867345"/>
    <lineage>
        <taxon>Bacteria</taxon>
        <taxon>Pseudomonadati</taxon>
        <taxon>Pseudomonadota</taxon>
        <taxon>Gammaproteobacteria</taxon>
        <taxon>Chromatiales</taxon>
        <taxon>Ectothiorhodospiraceae</taxon>
        <taxon>Ectothiorhodospira</taxon>
    </lineage>
</organism>
<keyword evidence="4 8" id="KW-0564">Palmitate</keyword>
<dbReference type="HAMAP" id="MF_02204">
    <property type="entry name" value="Pal"/>
    <property type="match status" value="1"/>
</dbReference>
<gene>
    <name evidence="8" type="primary">pal</name>
    <name evidence="10" type="ORF">SAMN05421693_10260</name>
</gene>
<dbReference type="PANTHER" id="PTHR30329">
    <property type="entry name" value="STATOR ELEMENT OF FLAGELLAR MOTOR COMPLEX"/>
    <property type="match status" value="1"/>
</dbReference>
<dbReference type="InterPro" id="IPR036737">
    <property type="entry name" value="OmpA-like_sf"/>
</dbReference>
<dbReference type="Gene3D" id="3.30.1330.60">
    <property type="entry name" value="OmpA-like domain"/>
    <property type="match status" value="1"/>
</dbReference>
<keyword evidence="1 8" id="KW-0132">Cell division</keyword>
<dbReference type="PRINTS" id="PR01021">
    <property type="entry name" value="OMPADOMAIN"/>
</dbReference>
<dbReference type="Proteomes" id="UP000199496">
    <property type="component" value="Unassembled WGS sequence"/>
</dbReference>
<proteinExistence type="inferred from homology"/>
<protein>
    <recommendedName>
        <fullName evidence="8">Peptidoglycan-associated lipoprotein</fullName>
        <shortName evidence="8">PAL</shortName>
    </recommendedName>
</protein>
<keyword evidence="7 8" id="KW-0131">Cell cycle</keyword>
<dbReference type="GO" id="GO:0051301">
    <property type="term" value="P:cell division"/>
    <property type="evidence" value="ECO:0007669"/>
    <property type="project" value="UniProtKB-UniRule"/>
</dbReference>
<name>A0A1H8ZBC4_9GAMM</name>
<evidence type="ECO:0000256" key="3">
    <source>
        <dbReference type="ARBA" id="ARBA00023136"/>
    </source>
</evidence>
<dbReference type="InterPro" id="IPR039001">
    <property type="entry name" value="Pal"/>
</dbReference>
<dbReference type="PROSITE" id="PS51257">
    <property type="entry name" value="PROKAR_LIPOPROTEIN"/>
    <property type="match status" value="1"/>
</dbReference>
<comment type="similarity">
    <text evidence="8">Belongs to the Pal lipoprotein family.</text>
</comment>
<dbReference type="InterPro" id="IPR014169">
    <property type="entry name" value="Pal_lipo_C"/>
</dbReference>
<dbReference type="PANTHER" id="PTHR30329:SF21">
    <property type="entry name" value="LIPOPROTEIN YIAD-RELATED"/>
    <property type="match status" value="1"/>
</dbReference>
<dbReference type="GO" id="GO:0009279">
    <property type="term" value="C:cell outer membrane"/>
    <property type="evidence" value="ECO:0007669"/>
    <property type="project" value="UniProtKB-SubCell"/>
</dbReference>
<evidence type="ECO:0000256" key="8">
    <source>
        <dbReference type="HAMAP-Rule" id="MF_02204"/>
    </source>
</evidence>
<comment type="subcellular location">
    <subcellularLocation>
        <location evidence="8">Cell outer membrane</location>
        <topology evidence="8">Lipid-anchor</topology>
    </subcellularLocation>
</comment>
<dbReference type="Pfam" id="PF00691">
    <property type="entry name" value="OmpA"/>
    <property type="match status" value="1"/>
</dbReference>
<keyword evidence="6 8" id="KW-0449">Lipoprotein</keyword>
<evidence type="ECO:0000313" key="10">
    <source>
        <dbReference type="EMBL" id="SEP61725.1"/>
    </source>
</evidence>
<accession>A0A1H8ZBC4</accession>
<evidence type="ECO:0000256" key="5">
    <source>
        <dbReference type="ARBA" id="ARBA00023237"/>
    </source>
</evidence>
<dbReference type="InterPro" id="IPR006664">
    <property type="entry name" value="OMP_bac"/>
</dbReference>
<dbReference type="InterPro" id="IPR050330">
    <property type="entry name" value="Bact_OuterMem_StrucFunc"/>
</dbReference>
<reference evidence="10 11" key="1">
    <citation type="submission" date="2016-10" db="EMBL/GenBank/DDBJ databases">
        <authorList>
            <person name="de Groot N.N."/>
        </authorList>
    </citation>
    <scope>NUCLEOTIDE SEQUENCE [LARGE SCALE GENOMIC DNA]</scope>
    <source>
        <strain evidence="10 11">B7-7</strain>
    </source>
</reference>
<keyword evidence="5 8" id="KW-0998">Cell outer membrane</keyword>
<dbReference type="CDD" id="cd07185">
    <property type="entry name" value="OmpA_C-like"/>
    <property type="match status" value="1"/>
</dbReference>
<dbReference type="NCBIfam" id="TIGR02802">
    <property type="entry name" value="Pal_lipo"/>
    <property type="match status" value="1"/>
</dbReference>
<dbReference type="InterPro" id="IPR006665">
    <property type="entry name" value="OmpA-like"/>
</dbReference>
<keyword evidence="3 8" id="KW-0472">Membrane</keyword>
<sequence length="196" mass="21721">MRSPYAVPPVSLLLLLIISMFILGACASVDKTASTDPVLVEDTYGDGRMHGDRYPGVETTPLGRDGQLSPEALASALSDPASPLSRQVIYFDFDRDDVRAEFVDVIAAHGAFLARNSQLRLRLEGHTDERGTREYNLGLGERRAQSVRRMLMLQGASSSQIQVISYGEEMPAVQGSNEQAWQKNRRVELIYEGHLR</sequence>
<keyword evidence="2 8" id="KW-0732">Signal</keyword>
<evidence type="ECO:0000256" key="2">
    <source>
        <dbReference type="ARBA" id="ARBA00022729"/>
    </source>
</evidence>
<dbReference type="PROSITE" id="PS51123">
    <property type="entry name" value="OMPA_2"/>
    <property type="match status" value="1"/>
</dbReference>
<evidence type="ECO:0000313" key="11">
    <source>
        <dbReference type="Proteomes" id="UP000199496"/>
    </source>
</evidence>
<dbReference type="OrthoDB" id="9809164at2"/>
<dbReference type="EMBL" id="FOFO01000002">
    <property type="protein sequence ID" value="SEP61725.1"/>
    <property type="molecule type" value="Genomic_DNA"/>
</dbReference>
<evidence type="ECO:0000256" key="6">
    <source>
        <dbReference type="ARBA" id="ARBA00023288"/>
    </source>
</evidence>
<dbReference type="AlphaFoldDB" id="A0A1H8ZBC4"/>
<dbReference type="SUPFAM" id="SSF103088">
    <property type="entry name" value="OmpA-like"/>
    <property type="match status" value="1"/>
</dbReference>
<evidence type="ECO:0000256" key="7">
    <source>
        <dbReference type="ARBA" id="ARBA00023306"/>
    </source>
</evidence>